<evidence type="ECO:0000256" key="1">
    <source>
        <dbReference type="ARBA" id="ARBA00022801"/>
    </source>
</evidence>
<keyword evidence="4" id="KW-0732">Signal</keyword>
<keyword evidence="1 3" id="KW-0378">Hydrolase</keyword>
<organism evidence="6">
    <name type="scientific">Paraconexibacter sp. AEG42_29</name>
    <dbReference type="NCBI Taxonomy" id="2997339"/>
    <lineage>
        <taxon>Bacteria</taxon>
        <taxon>Bacillati</taxon>
        <taxon>Actinomycetota</taxon>
        <taxon>Thermoleophilia</taxon>
        <taxon>Solirubrobacterales</taxon>
        <taxon>Paraconexibacteraceae</taxon>
        <taxon>Paraconexibacter</taxon>
    </lineage>
</organism>
<dbReference type="EMBL" id="CP114014">
    <property type="protein sequence ID" value="XAY06146.1"/>
    <property type="molecule type" value="Genomic_DNA"/>
</dbReference>
<dbReference type="AlphaFoldDB" id="A0AAU7AWY6"/>
<reference evidence="6" key="1">
    <citation type="submission" date="2022-12" db="EMBL/GenBank/DDBJ databases">
        <title>Paraconexibacter alkalitolerans sp. nov. and Baekduia alba sp. nov., isolated from soil and emended description of the genera Paraconexibacter (Chun et al., 2020) and Baekduia (An et al., 2020).</title>
        <authorList>
            <person name="Vieira S."/>
            <person name="Huber K.J."/>
            <person name="Geppert A."/>
            <person name="Wolf J."/>
            <person name="Neumann-Schaal M."/>
            <person name="Muesken M."/>
            <person name="Overmann J."/>
        </authorList>
    </citation>
    <scope>NUCLEOTIDE SEQUENCE</scope>
    <source>
        <strain evidence="6">AEG42_29</strain>
    </source>
</reference>
<name>A0AAU7AWY6_9ACTN</name>
<evidence type="ECO:0000256" key="2">
    <source>
        <dbReference type="ARBA" id="ARBA00023295"/>
    </source>
</evidence>
<dbReference type="InterPro" id="IPR017853">
    <property type="entry name" value="GH"/>
</dbReference>
<gene>
    <name evidence="6" type="ORF">DSM112329_03009</name>
</gene>
<dbReference type="InterPro" id="IPR051923">
    <property type="entry name" value="Glycosyl_Hydrolase_39"/>
</dbReference>
<dbReference type="GO" id="GO:0004553">
    <property type="term" value="F:hydrolase activity, hydrolyzing O-glycosyl compounds"/>
    <property type="evidence" value="ECO:0007669"/>
    <property type="project" value="InterPro"/>
</dbReference>
<sequence>MSSRGRLLRRLGCRAHAPILALLVLCVAAPAAQAVRPGPPSPTLSSSPRLEQRGVAIDISFFEPASAELADVDAAAAMGANSVRVALDWAGLEPLRRGEYAGWYLSRVDALVSRAAARGVKVLLTPLRTPCWAAVPPADGSSLCAAAAGGQAAAVTPPADPATYGQFAAFLARRYGSRLAGIEVWNEPNLTSFWSAPDAALAYARLLKAAYPLIKRAAPATPVLAGALAGGDAAFLQRLYDAGINGFYDVLSVHPYNDGRDPEALIDARWASATFLQGLRAIRAARDARGDRTPVWLSELGWNTSTLRGSLWLDGVSPDQQADYLVRSLAMLQTATWGIDIASGVFVYRLRDIGVDADDPQHNYGLTGFDGTPKPALAAVRTAYAAAARR</sequence>
<accession>A0AAU7AWY6</accession>
<feature type="domain" description="Glycoside hydrolase family 5" evidence="5">
    <location>
        <begin position="67"/>
        <end position="259"/>
    </location>
</feature>
<dbReference type="PANTHER" id="PTHR12631">
    <property type="entry name" value="ALPHA-L-IDURONIDASE"/>
    <property type="match status" value="1"/>
</dbReference>
<keyword evidence="2 3" id="KW-0326">Glycosidase</keyword>
<dbReference type="SUPFAM" id="SSF51445">
    <property type="entry name" value="(Trans)glycosidases"/>
    <property type="match status" value="1"/>
</dbReference>
<evidence type="ECO:0000256" key="3">
    <source>
        <dbReference type="RuleBase" id="RU361153"/>
    </source>
</evidence>
<evidence type="ECO:0000259" key="5">
    <source>
        <dbReference type="Pfam" id="PF00150"/>
    </source>
</evidence>
<dbReference type="Pfam" id="PF00150">
    <property type="entry name" value="Cellulase"/>
    <property type="match status" value="1"/>
</dbReference>
<dbReference type="InterPro" id="IPR001547">
    <property type="entry name" value="Glyco_hydro_5"/>
</dbReference>
<dbReference type="Gene3D" id="3.20.20.80">
    <property type="entry name" value="Glycosidases"/>
    <property type="match status" value="1"/>
</dbReference>
<comment type="similarity">
    <text evidence="3">Belongs to the glycosyl hydrolase 5 (cellulase A) family.</text>
</comment>
<feature type="chain" id="PRO_5043783826" description="Glycoside hydrolase family 5 domain-containing protein" evidence="4">
    <location>
        <begin position="35"/>
        <end position="390"/>
    </location>
</feature>
<evidence type="ECO:0000313" key="6">
    <source>
        <dbReference type="EMBL" id="XAY06146.1"/>
    </source>
</evidence>
<evidence type="ECO:0000256" key="4">
    <source>
        <dbReference type="SAM" id="SignalP"/>
    </source>
</evidence>
<proteinExistence type="inferred from homology"/>
<feature type="signal peptide" evidence="4">
    <location>
        <begin position="1"/>
        <end position="34"/>
    </location>
</feature>
<dbReference type="RefSeq" id="WP_354697384.1">
    <property type="nucleotide sequence ID" value="NZ_CP114014.1"/>
</dbReference>
<dbReference type="KEGG" id="parq:DSM112329_03009"/>
<dbReference type="PANTHER" id="PTHR12631:SF10">
    <property type="entry name" value="BETA-XYLOSIDASE-LIKE PROTEIN-RELATED"/>
    <property type="match status" value="1"/>
</dbReference>
<dbReference type="GO" id="GO:0000272">
    <property type="term" value="P:polysaccharide catabolic process"/>
    <property type="evidence" value="ECO:0007669"/>
    <property type="project" value="InterPro"/>
</dbReference>
<protein>
    <recommendedName>
        <fullName evidence="5">Glycoside hydrolase family 5 domain-containing protein</fullName>
    </recommendedName>
</protein>